<dbReference type="InterPro" id="IPR050651">
    <property type="entry name" value="Plant_Cytochrome_P450_Monoox"/>
</dbReference>
<dbReference type="SUPFAM" id="SSF48264">
    <property type="entry name" value="Cytochrome P450"/>
    <property type="match status" value="1"/>
</dbReference>
<evidence type="ECO:0000256" key="2">
    <source>
        <dbReference type="ARBA" id="ARBA00004370"/>
    </source>
</evidence>
<dbReference type="AlphaFoldDB" id="A0A251SVJ1"/>
<dbReference type="Gramene" id="mRNA:HanXRQr2_Chr12g0534881">
    <property type="protein sequence ID" value="CDS:HanXRQr2_Chr12g0534881.1"/>
    <property type="gene ID" value="HanXRQr2_Chr12g0534881"/>
</dbReference>
<gene>
    <name evidence="12" type="ORF">HannXRQ_Chr13g0416281</name>
    <name evidence="11" type="ORF">HanXRQr2_Chr12g0534881</name>
</gene>
<keyword evidence="8" id="KW-0408">Iron</keyword>
<reference evidence="11 13" key="1">
    <citation type="journal article" date="2017" name="Nature">
        <title>The sunflower genome provides insights into oil metabolism, flowering and Asterid evolution.</title>
        <authorList>
            <person name="Badouin H."/>
            <person name="Gouzy J."/>
            <person name="Grassa C.J."/>
            <person name="Murat F."/>
            <person name="Staton S.E."/>
            <person name="Cottret L."/>
            <person name="Lelandais-Briere C."/>
            <person name="Owens G.L."/>
            <person name="Carrere S."/>
            <person name="Mayjonade B."/>
            <person name="Legrand L."/>
            <person name="Gill N."/>
            <person name="Kane N.C."/>
            <person name="Bowers J.E."/>
            <person name="Hubner S."/>
            <person name="Bellec A."/>
            <person name="Berard A."/>
            <person name="Berges H."/>
            <person name="Blanchet N."/>
            <person name="Boniface M.C."/>
            <person name="Brunel D."/>
            <person name="Catrice O."/>
            <person name="Chaidir N."/>
            <person name="Claudel C."/>
            <person name="Donnadieu C."/>
            <person name="Faraut T."/>
            <person name="Fievet G."/>
            <person name="Helmstetter N."/>
            <person name="King M."/>
            <person name="Knapp S.J."/>
            <person name="Lai Z."/>
            <person name="Le Paslier M.C."/>
            <person name="Lippi Y."/>
            <person name="Lorenzon L."/>
            <person name="Mandel J.R."/>
            <person name="Marage G."/>
            <person name="Marchand G."/>
            <person name="Marquand E."/>
            <person name="Bret-Mestries E."/>
            <person name="Morien E."/>
            <person name="Nambeesan S."/>
            <person name="Nguyen T."/>
            <person name="Pegot-Espagnet P."/>
            <person name="Pouilly N."/>
            <person name="Raftis F."/>
            <person name="Sallet E."/>
            <person name="Schiex T."/>
            <person name="Thomas J."/>
            <person name="Vandecasteele C."/>
            <person name="Vares D."/>
            <person name="Vear F."/>
            <person name="Vautrin S."/>
            <person name="Crespi M."/>
            <person name="Mangin B."/>
            <person name="Burke J.M."/>
            <person name="Salse J."/>
            <person name="Munos S."/>
            <person name="Vincourt P."/>
            <person name="Rieseberg L.H."/>
            <person name="Langlade N.B."/>
        </authorList>
    </citation>
    <scope>NUCLEOTIDE SEQUENCE [LARGE SCALE GENOMIC DNA]</scope>
    <source>
        <strain evidence="13">cv. SF193</strain>
        <tissue evidence="11">Leaves</tissue>
    </source>
</reference>
<dbReference type="GO" id="GO:0005506">
    <property type="term" value="F:iron ion binding"/>
    <property type="evidence" value="ECO:0007669"/>
    <property type="project" value="InterPro"/>
</dbReference>
<dbReference type="PANTHER" id="PTHR47947:SF26">
    <property type="entry name" value="CYTOCHROME P450"/>
    <property type="match status" value="1"/>
</dbReference>
<evidence type="ECO:0000313" key="11">
    <source>
        <dbReference type="EMBL" id="KAF5777375.1"/>
    </source>
</evidence>
<dbReference type="PRINTS" id="PR00463">
    <property type="entry name" value="EP450I"/>
</dbReference>
<dbReference type="Gene3D" id="1.10.630.10">
    <property type="entry name" value="Cytochrome P450"/>
    <property type="match status" value="1"/>
</dbReference>
<keyword evidence="5" id="KW-0479">Metal-binding</keyword>
<keyword evidence="9" id="KW-0503">Monooxygenase</keyword>
<evidence type="ECO:0000256" key="4">
    <source>
        <dbReference type="ARBA" id="ARBA00022692"/>
    </source>
</evidence>
<evidence type="ECO:0000256" key="1">
    <source>
        <dbReference type="ARBA" id="ARBA00001971"/>
    </source>
</evidence>
<evidence type="ECO:0000256" key="6">
    <source>
        <dbReference type="ARBA" id="ARBA00022989"/>
    </source>
</evidence>
<name>A0A251SVJ1_HELAN</name>
<dbReference type="PANTHER" id="PTHR47947">
    <property type="entry name" value="CYTOCHROME P450 82C3-RELATED"/>
    <property type="match status" value="1"/>
</dbReference>
<evidence type="ECO:0000256" key="3">
    <source>
        <dbReference type="ARBA" id="ARBA00022617"/>
    </source>
</evidence>
<evidence type="ECO:0000256" key="8">
    <source>
        <dbReference type="ARBA" id="ARBA00023004"/>
    </source>
</evidence>
<keyword evidence="3" id="KW-0349">Heme</keyword>
<evidence type="ECO:0000256" key="9">
    <source>
        <dbReference type="ARBA" id="ARBA00023033"/>
    </source>
</evidence>
<organism evidence="12 13">
    <name type="scientific">Helianthus annuus</name>
    <name type="common">Common sunflower</name>
    <dbReference type="NCBI Taxonomy" id="4232"/>
    <lineage>
        <taxon>Eukaryota</taxon>
        <taxon>Viridiplantae</taxon>
        <taxon>Streptophyta</taxon>
        <taxon>Embryophyta</taxon>
        <taxon>Tracheophyta</taxon>
        <taxon>Spermatophyta</taxon>
        <taxon>Magnoliopsida</taxon>
        <taxon>eudicotyledons</taxon>
        <taxon>Gunneridae</taxon>
        <taxon>Pentapetalae</taxon>
        <taxon>asterids</taxon>
        <taxon>campanulids</taxon>
        <taxon>Asterales</taxon>
        <taxon>Asteraceae</taxon>
        <taxon>Asteroideae</taxon>
        <taxon>Heliantheae alliance</taxon>
        <taxon>Heliantheae</taxon>
        <taxon>Helianthus</taxon>
    </lineage>
</organism>
<dbReference type="GO" id="GO:0016705">
    <property type="term" value="F:oxidoreductase activity, acting on paired donors, with incorporation or reduction of molecular oxygen"/>
    <property type="evidence" value="ECO:0007669"/>
    <property type="project" value="InterPro"/>
</dbReference>
<dbReference type="Proteomes" id="UP000215914">
    <property type="component" value="Chromosome 13"/>
</dbReference>
<accession>A0A251SVJ1</accession>
<keyword evidence="7" id="KW-0560">Oxidoreductase</keyword>
<dbReference type="Pfam" id="PF00067">
    <property type="entry name" value="p450"/>
    <property type="match status" value="1"/>
</dbReference>
<dbReference type="InterPro" id="IPR002401">
    <property type="entry name" value="Cyt_P450_E_grp-I"/>
</dbReference>
<evidence type="ECO:0000256" key="5">
    <source>
        <dbReference type="ARBA" id="ARBA00022723"/>
    </source>
</evidence>
<dbReference type="InterPro" id="IPR036396">
    <property type="entry name" value="Cyt_P450_sf"/>
</dbReference>
<dbReference type="EMBL" id="MNCJ02000327">
    <property type="protein sequence ID" value="KAF5777375.1"/>
    <property type="molecule type" value="Genomic_DNA"/>
</dbReference>
<keyword evidence="13" id="KW-1185">Reference proteome</keyword>
<keyword evidence="4" id="KW-0812">Transmembrane</keyword>
<evidence type="ECO:0000256" key="7">
    <source>
        <dbReference type="ARBA" id="ARBA00023002"/>
    </source>
</evidence>
<comment type="subcellular location">
    <subcellularLocation>
        <location evidence="2">Membrane</location>
    </subcellularLocation>
</comment>
<keyword evidence="10" id="KW-0472">Membrane</keyword>
<dbReference type="GO" id="GO:0004497">
    <property type="term" value="F:monooxygenase activity"/>
    <property type="evidence" value="ECO:0007669"/>
    <property type="project" value="UniProtKB-KW"/>
</dbReference>
<evidence type="ECO:0000313" key="12">
    <source>
        <dbReference type="EMBL" id="OTG02724.1"/>
    </source>
</evidence>
<reference evidence="11" key="3">
    <citation type="submission" date="2020-06" db="EMBL/GenBank/DDBJ databases">
        <title>Helianthus annuus Genome sequencing and assembly Release 2.</title>
        <authorList>
            <person name="Gouzy J."/>
            <person name="Langlade N."/>
            <person name="Munos S."/>
        </authorList>
    </citation>
    <scope>NUCLEOTIDE SEQUENCE</scope>
    <source>
        <tissue evidence="11">Leaves</tissue>
    </source>
</reference>
<proteinExistence type="predicted"/>
<evidence type="ECO:0000256" key="10">
    <source>
        <dbReference type="ARBA" id="ARBA00023136"/>
    </source>
</evidence>
<evidence type="ECO:0000313" key="13">
    <source>
        <dbReference type="Proteomes" id="UP000215914"/>
    </source>
</evidence>
<dbReference type="EMBL" id="CM007902">
    <property type="protein sequence ID" value="OTG02724.1"/>
    <property type="molecule type" value="Genomic_DNA"/>
</dbReference>
<dbReference type="InterPro" id="IPR001128">
    <property type="entry name" value="Cyt_P450"/>
</dbReference>
<dbReference type="OMA" id="YANESHN"/>
<comment type="cofactor">
    <cofactor evidence="1">
        <name>heme</name>
        <dbReference type="ChEBI" id="CHEBI:30413"/>
    </cofactor>
</comment>
<reference evidence="12" key="2">
    <citation type="submission" date="2017-02" db="EMBL/GenBank/DDBJ databases">
        <title>Sunflower complete genome.</title>
        <authorList>
            <person name="Langlade N."/>
            <person name="Munos S."/>
        </authorList>
    </citation>
    <scope>NUCLEOTIDE SEQUENCE [LARGE SCALE GENOMIC DNA]</scope>
    <source>
        <tissue evidence="12">Leaves</tissue>
    </source>
</reference>
<dbReference type="GO" id="GO:0016020">
    <property type="term" value="C:membrane"/>
    <property type="evidence" value="ECO:0007669"/>
    <property type="project" value="UniProtKB-SubCell"/>
</dbReference>
<dbReference type="InParanoid" id="A0A251SVJ1"/>
<keyword evidence="6" id="KW-1133">Transmembrane helix</keyword>
<sequence>MAHNWPLASFSWFQSYSQTVSMADKFGPVFTVKLGVHRVLVVSNSEMAKECLTTNDRVFASRPKALASELMGYNYANFGFAQYGPYWSHIRKIIVHELVSQHRLQMLAHIRVLK</sequence>
<protein>
    <submittedName>
        <fullName evidence="11 12">Cytochrome P450</fullName>
    </submittedName>
</protein>
<dbReference type="STRING" id="4232.A0A251SVJ1"/>
<dbReference type="GO" id="GO:0020037">
    <property type="term" value="F:heme binding"/>
    <property type="evidence" value="ECO:0007669"/>
    <property type="project" value="InterPro"/>
</dbReference>